<evidence type="ECO:0000313" key="8">
    <source>
        <dbReference type="EMBL" id="SHH54972.1"/>
    </source>
</evidence>
<accession>A0A1M5TW00</accession>
<evidence type="ECO:0000256" key="5">
    <source>
        <dbReference type="ARBA" id="ARBA00022989"/>
    </source>
</evidence>
<evidence type="ECO:0000256" key="2">
    <source>
        <dbReference type="ARBA" id="ARBA00022475"/>
    </source>
</evidence>
<gene>
    <name evidence="8" type="ORF">SAMN02745199_1511</name>
</gene>
<keyword evidence="6" id="KW-0472">Membrane</keyword>
<dbReference type="InterPro" id="IPR004681">
    <property type="entry name" value="TRAP_DctM"/>
</dbReference>
<evidence type="ECO:0000256" key="1">
    <source>
        <dbReference type="ARBA" id="ARBA00004429"/>
    </source>
</evidence>
<protein>
    <submittedName>
        <fullName evidence="8">Tripartite ATP-independent transporter, DctM component</fullName>
    </submittedName>
</protein>
<sequence>MVVHTFFHRFRFFNPFGNSFFHFGRKINSIFWNYKYGIINKISEFLNLLVGKYRGGLAYVNVLASMLFGGVSGSDIADVGGIGRLIVDLMVEAGYDNFNCYSNAYRYFKYIC</sequence>
<keyword evidence="9" id="KW-1185">Reference proteome</keyword>
<organism evidence="8 9">
    <name type="scientific">Thermosipho atlanticus DSM 15807</name>
    <dbReference type="NCBI Taxonomy" id="1123380"/>
    <lineage>
        <taxon>Bacteria</taxon>
        <taxon>Thermotogati</taxon>
        <taxon>Thermotogota</taxon>
        <taxon>Thermotogae</taxon>
        <taxon>Thermotogales</taxon>
        <taxon>Fervidobacteriaceae</taxon>
        <taxon>Thermosipho</taxon>
    </lineage>
</organism>
<evidence type="ECO:0000256" key="3">
    <source>
        <dbReference type="ARBA" id="ARBA00022519"/>
    </source>
</evidence>
<comment type="subcellular location">
    <subcellularLocation>
        <location evidence="1">Cell inner membrane</location>
        <topology evidence="1">Multi-pass membrane protein</topology>
    </subcellularLocation>
</comment>
<keyword evidence="4" id="KW-0812">Transmembrane</keyword>
<keyword evidence="5" id="KW-1133">Transmembrane helix</keyword>
<dbReference type="Proteomes" id="UP000242592">
    <property type="component" value="Unassembled WGS sequence"/>
</dbReference>
<dbReference type="PANTHER" id="PTHR33362">
    <property type="entry name" value="SIALIC ACID TRAP TRANSPORTER PERMEASE PROTEIN SIAT-RELATED"/>
    <property type="match status" value="1"/>
</dbReference>
<name>A0A1M5TW00_9BACT</name>
<dbReference type="EMBL" id="FQXN01000006">
    <property type="protein sequence ID" value="SHH54972.1"/>
    <property type="molecule type" value="Genomic_DNA"/>
</dbReference>
<reference evidence="9" key="1">
    <citation type="submission" date="2016-11" db="EMBL/GenBank/DDBJ databases">
        <authorList>
            <person name="Varghese N."/>
            <person name="Submissions S."/>
        </authorList>
    </citation>
    <scope>NUCLEOTIDE SEQUENCE [LARGE SCALE GENOMIC DNA]</scope>
    <source>
        <strain evidence="9">DSM 15807</strain>
    </source>
</reference>
<evidence type="ECO:0000256" key="4">
    <source>
        <dbReference type="ARBA" id="ARBA00022692"/>
    </source>
</evidence>
<dbReference type="PANTHER" id="PTHR33362:SF3">
    <property type="entry name" value="SIALIC ACID TRAP TRANSPORTER PERMEASE PROTEIN SIAT"/>
    <property type="match status" value="1"/>
</dbReference>
<proteinExistence type="predicted"/>
<dbReference type="STRING" id="1123380.SAMN02745199_1511"/>
<evidence type="ECO:0000259" key="7">
    <source>
        <dbReference type="Pfam" id="PF06808"/>
    </source>
</evidence>
<dbReference type="Pfam" id="PF06808">
    <property type="entry name" value="DctM"/>
    <property type="match status" value="1"/>
</dbReference>
<feature type="domain" description="TRAP C4-dicarboxylate transport system permease DctM subunit" evidence="7">
    <location>
        <begin position="36"/>
        <end position="97"/>
    </location>
</feature>
<keyword evidence="3" id="KW-0997">Cell inner membrane</keyword>
<dbReference type="AlphaFoldDB" id="A0A1M5TW00"/>
<dbReference type="GO" id="GO:0022857">
    <property type="term" value="F:transmembrane transporter activity"/>
    <property type="evidence" value="ECO:0007669"/>
    <property type="project" value="TreeGrafter"/>
</dbReference>
<evidence type="ECO:0000256" key="6">
    <source>
        <dbReference type="ARBA" id="ARBA00023136"/>
    </source>
</evidence>
<dbReference type="GO" id="GO:0005886">
    <property type="term" value="C:plasma membrane"/>
    <property type="evidence" value="ECO:0007669"/>
    <property type="project" value="UniProtKB-SubCell"/>
</dbReference>
<dbReference type="InterPro" id="IPR010656">
    <property type="entry name" value="DctM"/>
</dbReference>
<evidence type="ECO:0000313" key="9">
    <source>
        <dbReference type="Proteomes" id="UP000242592"/>
    </source>
</evidence>
<keyword evidence="2" id="KW-1003">Cell membrane</keyword>